<dbReference type="InterPro" id="IPR008936">
    <property type="entry name" value="Rho_GTPase_activation_prot"/>
</dbReference>
<dbReference type="SUPFAM" id="SSF103657">
    <property type="entry name" value="BAR/IMD domain-like"/>
    <property type="match status" value="1"/>
</dbReference>
<keyword evidence="3" id="KW-0963">Cytoplasm</keyword>
<feature type="compositionally biased region" description="Polar residues" evidence="6">
    <location>
        <begin position="704"/>
        <end position="713"/>
    </location>
</feature>
<evidence type="ECO:0000256" key="2">
    <source>
        <dbReference type="ARBA" id="ARBA00022468"/>
    </source>
</evidence>
<feature type="coiled-coil region" evidence="5">
    <location>
        <begin position="140"/>
        <end position="209"/>
    </location>
</feature>
<feature type="compositionally biased region" description="Pro residues" evidence="6">
    <location>
        <begin position="843"/>
        <end position="855"/>
    </location>
</feature>
<dbReference type="EMBL" id="JBJQND010000005">
    <property type="protein sequence ID" value="KAL3877620.1"/>
    <property type="molecule type" value="Genomic_DNA"/>
</dbReference>
<dbReference type="Gene3D" id="1.10.555.10">
    <property type="entry name" value="Rho GTPase activation protein"/>
    <property type="match status" value="1"/>
</dbReference>
<dbReference type="PROSITE" id="PS50238">
    <property type="entry name" value="RHOGAP"/>
    <property type="match status" value="1"/>
</dbReference>
<dbReference type="InterPro" id="IPR000198">
    <property type="entry name" value="RhoGAP_dom"/>
</dbReference>
<feature type="compositionally biased region" description="Basic and acidic residues" evidence="6">
    <location>
        <begin position="756"/>
        <end position="767"/>
    </location>
</feature>
<dbReference type="PROSITE" id="PS51021">
    <property type="entry name" value="BAR"/>
    <property type="match status" value="1"/>
</dbReference>
<feature type="compositionally biased region" description="Basic and acidic residues" evidence="6">
    <location>
        <begin position="574"/>
        <end position="591"/>
    </location>
</feature>
<evidence type="ECO:0000259" key="7">
    <source>
        <dbReference type="PROSITE" id="PS50238"/>
    </source>
</evidence>
<dbReference type="Gene3D" id="1.20.1270.60">
    <property type="entry name" value="Arfaptin homology (AH) domain/BAR domain"/>
    <property type="match status" value="1"/>
</dbReference>
<keyword evidence="5" id="KW-0175">Coiled coil</keyword>
<protein>
    <submittedName>
        <fullName evidence="9">Uncharacterized protein</fullName>
    </submittedName>
</protein>
<comment type="subcellular location">
    <subcellularLocation>
        <location evidence="1">Cytoplasm</location>
        <location evidence="1">Cytosol</location>
    </subcellularLocation>
</comment>
<dbReference type="SMART" id="SM00324">
    <property type="entry name" value="RhoGAP"/>
    <property type="match status" value="1"/>
</dbReference>
<keyword evidence="4" id="KW-0597">Phosphoprotein</keyword>
<dbReference type="InterPro" id="IPR047165">
    <property type="entry name" value="RHG17/44/SH3BP1-like"/>
</dbReference>
<feature type="region of interest" description="Disordered" evidence="6">
    <location>
        <begin position="701"/>
        <end position="865"/>
    </location>
</feature>
<feature type="region of interest" description="Disordered" evidence="6">
    <location>
        <begin position="574"/>
        <end position="654"/>
    </location>
</feature>
<feature type="region of interest" description="Disordered" evidence="6">
    <location>
        <begin position="458"/>
        <end position="493"/>
    </location>
</feature>
<feature type="compositionally biased region" description="Polar residues" evidence="6">
    <location>
        <begin position="592"/>
        <end position="645"/>
    </location>
</feature>
<dbReference type="FunFam" id="1.10.555.10:FF:000001">
    <property type="entry name" value="Rho GTPase activating protein 44"/>
    <property type="match status" value="1"/>
</dbReference>
<dbReference type="Proteomes" id="UP001634394">
    <property type="component" value="Unassembled WGS sequence"/>
</dbReference>
<feature type="compositionally biased region" description="Basic and acidic residues" evidence="6">
    <location>
        <begin position="717"/>
        <end position="730"/>
    </location>
</feature>
<feature type="compositionally biased region" description="Polar residues" evidence="6">
    <location>
        <begin position="794"/>
        <end position="826"/>
    </location>
</feature>
<keyword evidence="10" id="KW-1185">Reference proteome</keyword>
<evidence type="ECO:0000313" key="10">
    <source>
        <dbReference type="Proteomes" id="UP001634394"/>
    </source>
</evidence>
<feature type="domain" description="BAR" evidence="8">
    <location>
        <begin position="20"/>
        <end position="255"/>
    </location>
</feature>
<dbReference type="Pfam" id="PF03114">
    <property type="entry name" value="BAR"/>
    <property type="match status" value="1"/>
</dbReference>
<evidence type="ECO:0000259" key="8">
    <source>
        <dbReference type="PROSITE" id="PS51021"/>
    </source>
</evidence>
<evidence type="ECO:0000256" key="3">
    <source>
        <dbReference type="ARBA" id="ARBA00022490"/>
    </source>
</evidence>
<name>A0ABD3WVS4_SINWO</name>
<feature type="compositionally biased region" description="Polar residues" evidence="6">
    <location>
        <begin position="467"/>
        <end position="483"/>
    </location>
</feature>
<proteinExistence type="predicted"/>
<dbReference type="InterPro" id="IPR027267">
    <property type="entry name" value="AH/BAR_dom_sf"/>
</dbReference>
<reference evidence="9 10" key="1">
    <citation type="submission" date="2024-11" db="EMBL/GenBank/DDBJ databases">
        <title>Chromosome-level genome assembly of the freshwater bivalve Anodonta woodiana.</title>
        <authorList>
            <person name="Chen X."/>
        </authorList>
    </citation>
    <scope>NUCLEOTIDE SEQUENCE [LARGE SCALE GENOMIC DNA]</scope>
    <source>
        <strain evidence="9">MN2024</strain>
        <tissue evidence="9">Gills</tissue>
    </source>
</reference>
<feature type="compositionally biased region" description="Polar residues" evidence="6">
    <location>
        <begin position="740"/>
        <end position="752"/>
    </location>
</feature>
<dbReference type="SUPFAM" id="SSF48350">
    <property type="entry name" value="GTPase activation domain, GAP"/>
    <property type="match status" value="1"/>
</dbReference>
<dbReference type="PANTHER" id="PTHR14130">
    <property type="entry name" value="3BP-1 RELATED RHOGAP"/>
    <property type="match status" value="1"/>
</dbReference>
<dbReference type="PANTHER" id="PTHR14130:SF14">
    <property type="entry name" value="RHO GTPASE-ACTIVATING PROTEIN 92B"/>
    <property type="match status" value="1"/>
</dbReference>
<feature type="domain" description="Rho-GAP" evidence="7">
    <location>
        <begin position="261"/>
        <end position="447"/>
    </location>
</feature>
<dbReference type="GO" id="GO:0005829">
    <property type="term" value="C:cytosol"/>
    <property type="evidence" value="ECO:0007669"/>
    <property type="project" value="UniProtKB-SubCell"/>
</dbReference>
<evidence type="ECO:0000313" key="9">
    <source>
        <dbReference type="EMBL" id="KAL3877620.1"/>
    </source>
</evidence>
<evidence type="ECO:0000256" key="6">
    <source>
        <dbReference type="SAM" id="MobiDB-lite"/>
    </source>
</evidence>
<organism evidence="9 10">
    <name type="scientific">Sinanodonta woodiana</name>
    <name type="common">Chinese pond mussel</name>
    <name type="synonym">Anodonta woodiana</name>
    <dbReference type="NCBI Taxonomy" id="1069815"/>
    <lineage>
        <taxon>Eukaryota</taxon>
        <taxon>Metazoa</taxon>
        <taxon>Spiralia</taxon>
        <taxon>Lophotrochozoa</taxon>
        <taxon>Mollusca</taxon>
        <taxon>Bivalvia</taxon>
        <taxon>Autobranchia</taxon>
        <taxon>Heteroconchia</taxon>
        <taxon>Palaeoheterodonta</taxon>
        <taxon>Unionida</taxon>
        <taxon>Unionoidea</taxon>
        <taxon>Unionidae</taxon>
        <taxon>Unioninae</taxon>
        <taxon>Sinanodonta</taxon>
    </lineage>
</organism>
<dbReference type="AlphaFoldDB" id="A0ABD3WVS4"/>
<gene>
    <name evidence="9" type="ORF">ACJMK2_035307</name>
</gene>
<keyword evidence="2" id="KW-0343">GTPase activation</keyword>
<evidence type="ECO:0000256" key="1">
    <source>
        <dbReference type="ARBA" id="ARBA00004514"/>
    </source>
</evidence>
<dbReference type="InterPro" id="IPR004148">
    <property type="entry name" value="BAR_dom"/>
</dbReference>
<dbReference type="Pfam" id="PF00620">
    <property type="entry name" value="RhoGAP"/>
    <property type="match status" value="1"/>
</dbReference>
<dbReference type="SMART" id="SM00721">
    <property type="entry name" value="BAR"/>
    <property type="match status" value="1"/>
</dbReference>
<comment type="caution">
    <text evidence="9">The sequence shown here is derived from an EMBL/GenBank/DDBJ whole genome shotgun (WGS) entry which is preliminary data.</text>
</comment>
<accession>A0ABD3WVS4</accession>
<dbReference type="GO" id="GO:0005096">
    <property type="term" value="F:GTPase activator activity"/>
    <property type="evidence" value="ECO:0007669"/>
    <property type="project" value="UniProtKB-KW"/>
</dbReference>
<dbReference type="FunFam" id="1.20.1270.60:FF:000053">
    <property type="entry name" value="SH3 domain-binding protein 1"/>
    <property type="match status" value="1"/>
</dbReference>
<evidence type="ECO:0000256" key="5">
    <source>
        <dbReference type="SAM" id="Coils"/>
    </source>
</evidence>
<dbReference type="CDD" id="cd07595">
    <property type="entry name" value="BAR_RhoGAP_Rich-like"/>
    <property type="match status" value="1"/>
</dbReference>
<sequence length="865" mass="94573">MFKKENIRKNFLRVKQIADQNLGRAEKSEVLSDDLILVEKQVDQIKNVTTTTVKKIASTLQGTGPDVEKRLKKLSEAVLSHSLIESANILDPEEVMGQMFRLCGDCQYSLALKQLEYEIEVEKNVIEPLEQTLDTDVPAIAKLKKQLNKVTLDMDSAKSRWHNAVRQTQVPGVNMATASAKADTIKDELEEAKNKVDQAKDALATEMFKFIAKEPERSQKLLALLEAQQNYHKNALQILQDVIPKMKAVLDCNPSKPVYGTSLEEHLRVTGRDIALVLEECICYLIDTGLDEEGLFRIAGIASRVKKLKASIDAGIEILEIEDIDQHTVAGALKQYLRELPEPLLTFDLYSEFLAVCQKPQDQRLQALWSVIDKLPKPNYNNFRYLIKFLSKLAEKSDVNKMTPSNIAIVIGPNLIWSQGETGPNMATTGVLSNLIELIIMHADWFFPGELDFHLTTRGSAPPHGGINQTGTPDQEATGQVQASPKAKKSSGNSVTGQLCEALLPAAVVSLTLQTDISSGTDSFPSSDITTFSKSSVSSLSEAANKVDLVNSEPDTEDVEFACTVYSEVTSPITKKDSQNDQSYDHSKLERTASNQSVSDRTSLSSQGTPSYANHEPTSPGQTFPVVTTPSPPASLSGSSNNLNQAPLADSEPDLLPTMRRQVRKPAPPPPPDRPFSVAVTASVKPNSQQFQTWPRQVVGVPQTEGQGATNAAAQPEKIKTMPPDKRSVPPEKLYPTLPKDSNLQGTQSYSAGTLDRQHHGHPERPKVPPPIVPGHHRSASTGAPVAVSGSLFLGQTGNENQGSQRTSEGEQDSSPWSQIADQLSPQDKLASPNINRQSIARPPRPMPPPPPPPHENAIVEETHL</sequence>
<evidence type="ECO:0000256" key="4">
    <source>
        <dbReference type="ARBA" id="ARBA00022553"/>
    </source>
</evidence>